<protein>
    <submittedName>
        <fullName evidence="1">Uncharacterized protein</fullName>
    </submittedName>
</protein>
<proteinExistence type="predicted"/>
<dbReference type="EMBL" id="UINC01012228">
    <property type="protein sequence ID" value="SVA53506.1"/>
    <property type="molecule type" value="Genomic_DNA"/>
</dbReference>
<organism evidence="1">
    <name type="scientific">marine metagenome</name>
    <dbReference type="NCBI Taxonomy" id="408172"/>
    <lineage>
        <taxon>unclassified sequences</taxon>
        <taxon>metagenomes</taxon>
        <taxon>ecological metagenomes</taxon>
    </lineage>
</organism>
<dbReference type="AlphaFoldDB" id="A0A381WLW4"/>
<accession>A0A381WLW4</accession>
<sequence length="331" mass="36712">MKPIYSILLSSLVVLFSCEDGDSEIIFDENELIAILDADDAAGLDGFDDEGLADLDFEFGLETGGTARVMGDTLSYGEGYRIRFGRQINDIDRTIEFTVNGDTAIGFVTYTITGVFMVQAIDTSNHESIDSMSFSKDLNVVFTRLVRYVNVEHTGNPDGHRWEIDALTPLIGGAGDKVSIATIDIYSFNGGAEVDLLYSFASDGIGELFIDRESLPTFTAFEPVLVRMTVENEGPEYAIDSTGVGEWCMLRYARNGQHRGRRHLNDTGRFFDTVVNDNVHTGSWRVHGPGAEQVRRVFRSFFDVVDLATLFVEEGGFNTAVWSIPYIVERP</sequence>
<name>A0A381WLW4_9ZZZZ</name>
<evidence type="ECO:0000313" key="1">
    <source>
        <dbReference type="EMBL" id="SVA53506.1"/>
    </source>
</evidence>
<gene>
    <name evidence="1" type="ORF">METZ01_LOCUS106360</name>
</gene>
<reference evidence="1" key="1">
    <citation type="submission" date="2018-05" db="EMBL/GenBank/DDBJ databases">
        <authorList>
            <person name="Lanie J.A."/>
            <person name="Ng W.-L."/>
            <person name="Kazmierczak K.M."/>
            <person name="Andrzejewski T.M."/>
            <person name="Davidsen T.M."/>
            <person name="Wayne K.J."/>
            <person name="Tettelin H."/>
            <person name="Glass J.I."/>
            <person name="Rusch D."/>
            <person name="Podicherti R."/>
            <person name="Tsui H.-C.T."/>
            <person name="Winkler M.E."/>
        </authorList>
    </citation>
    <scope>NUCLEOTIDE SEQUENCE</scope>
</reference>
<dbReference type="PROSITE" id="PS51257">
    <property type="entry name" value="PROKAR_LIPOPROTEIN"/>
    <property type="match status" value="1"/>
</dbReference>